<keyword evidence="6 11" id="KW-0798">TonB box</keyword>
<protein>
    <submittedName>
        <fullName evidence="15">TonB-linked SusC/RagA family outer membrane protein</fullName>
    </submittedName>
</protein>
<dbReference type="InterPro" id="IPR012910">
    <property type="entry name" value="Plug_dom"/>
</dbReference>
<evidence type="ECO:0000313" key="15">
    <source>
        <dbReference type="EMBL" id="TDX02355.1"/>
    </source>
</evidence>
<keyword evidence="16" id="KW-1185">Reference proteome</keyword>
<accession>A0A4R8DXS4</accession>
<feature type="signal peptide" evidence="12">
    <location>
        <begin position="1"/>
        <end position="29"/>
    </location>
</feature>
<dbReference type="NCBIfam" id="TIGR04057">
    <property type="entry name" value="SusC_RagA_signa"/>
    <property type="match status" value="1"/>
</dbReference>
<feature type="chain" id="PRO_5020872272" evidence="12">
    <location>
        <begin position="30"/>
        <end position="1050"/>
    </location>
</feature>
<comment type="subcellular location">
    <subcellularLocation>
        <location evidence="1 10">Cell outer membrane</location>
        <topology evidence="1 10">Multi-pass membrane protein</topology>
    </subcellularLocation>
</comment>
<keyword evidence="3 10" id="KW-1134">Transmembrane beta strand</keyword>
<dbReference type="Gene3D" id="2.170.130.10">
    <property type="entry name" value="TonB-dependent receptor, plug domain"/>
    <property type="match status" value="1"/>
</dbReference>
<dbReference type="AlphaFoldDB" id="A0A4R8DXS4"/>
<dbReference type="Pfam" id="PF00593">
    <property type="entry name" value="TonB_dep_Rec_b-barrel"/>
    <property type="match status" value="1"/>
</dbReference>
<keyword evidence="4 10" id="KW-0812">Transmembrane</keyword>
<dbReference type="OrthoDB" id="9768177at2"/>
<dbReference type="InterPro" id="IPR037066">
    <property type="entry name" value="Plug_dom_sf"/>
</dbReference>
<keyword evidence="8" id="KW-0675">Receptor</keyword>
<dbReference type="RefSeq" id="WP_133994972.1">
    <property type="nucleotide sequence ID" value="NZ_SODV01000001.1"/>
</dbReference>
<keyword evidence="9 10" id="KW-0998">Cell outer membrane</keyword>
<dbReference type="InterPro" id="IPR039426">
    <property type="entry name" value="TonB-dep_rcpt-like"/>
</dbReference>
<evidence type="ECO:0000259" key="14">
    <source>
        <dbReference type="Pfam" id="PF07715"/>
    </source>
</evidence>
<dbReference type="GO" id="GO:0015344">
    <property type="term" value="F:siderophore uptake transmembrane transporter activity"/>
    <property type="evidence" value="ECO:0007669"/>
    <property type="project" value="TreeGrafter"/>
</dbReference>
<dbReference type="SUPFAM" id="SSF49464">
    <property type="entry name" value="Carboxypeptidase regulatory domain-like"/>
    <property type="match status" value="1"/>
</dbReference>
<dbReference type="InterPro" id="IPR008969">
    <property type="entry name" value="CarboxyPept-like_regulatory"/>
</dbReference>
<dbReference type="Gene3D" id="2.60.40.1120">
    <property type="entry name" value="Carboxypeptidase-like, regulatory domain"/>
    <property type="match status" value="1"/>
</dbReference>
<dbReference type="PANTHER" id="PTHR30069:SF29">
    <property type="entry name" value="HEMOGLOBIN AND HEMOGLOBIN-HAPTOGLOBIN-BINDING PROTEIN 1-RELATED"/>
    <property type="match status" value="1"/>
</dbReference>
<dbReference type="NCBIfam" id="TIGR04056">
    <property type="entry name" value="OMP_RagA_SusC"/>
    <property type="match status" value="1"/>
</dbReference>
<proteinExistence type="inferred from homology"/>
<sequence>MLTTKLTALGSALACCLLACTMGFGQGHAVQVKGTVKGSADGTNLAGTTVTLDKEVATVTDAAGHFSLTIPAAKSAKTIRLTISSVGFVTRVVTLEPGQTDVNVVLDVSRSTLNEVVVTALGINRQKRSLGYAMTTVAGNEFTQARENNVANALTGKIAGVNAVGLSTGPGGSSRVTIRGNGSLVGDNQPLYVINGMPIDNSVPGGAPTANGITFNIDRGDGIADINPDDIESISVLKGGTAAALYGSRASNGVILITTKKGRAQKGIGVDYNTTATFQNVAVVPDFQYTYGQGINGVMPTTLAAAQASGRRSWGAPIDGSTNYVGVDGKTHPYTAKKDNYKNYYQTGSAYTNTLALVGGGDVATYRFSASDLSSKGILPNTTYSRKTFNLSVDAKLGSRITLEGLAQYNQEIGHDRTGAGDALGNPNWTPLEIANTADVRWLKPGFDANGNETIWNDAAIASNGYFVINKWKEDDTKNRFIGQASIAYRLLQDLVVKGTISQDFYNYNFTDIVPTGTLYVPQGQYQGIKSDVNETNSLLTATYHHTFLQKLGVNVLAGANSRKFQNSQLTMTGAGFTIPYFYSFANLSSSSVAPYTAHTATNSVFGSVDLDWNSLFYLTLTGRQDWFSTLSPQHNRIFYPSIGGSFILSDAVKLPEVFNQVSLRGSWAQVGGGEPTPYSINLSYSNVPSSGQPLLNVTPDPTAGTNVISNPNLKPFTSTTTEAGLALSLLKSRLGLDLTWYDRKTTNDIVNTAISTTSGYSNAILNIGELDNKGVEVLVTGTPIRSANFSWDVSYNVAYNNNKVIQLAPGLNSIQLATSVGGWAFLDNIVGKPFGTLVGTSMLRDAKGDTVFNANTKEPVVGPLHPLGNSVAPLTMGLTNEFHYKRFGLSFLLDGKFGNKVFSIFELYATRMGKLKTTLAGRAGGLTVHGVDQNGDAFSNTVLLNPTSGLALSSYYDNYKTYSDLFLHDGSFVKLRQVIFSYNIPVSRVPLVRIQSANVSFVARNLLILYRKTRNFDPEQSFTNSSSQGFESIGLPNTRSYGLNLAVKF</sequence>
<evidence type="ECO:0000256" key="3">
    <source>
        <dbReference type="ARBA" id="ARBA00022452"/>
    </source>
</evidence>
<dbReference type="InterPro" id="IPR023996">
    <property type="entry name" value="TonB-dep_OMP_SusC/RagA"/>
</dbReference>
<evidence type="ECO:0000256" key="11">
    <source>
        <dbReference type="RuleBase" id="RU003357"/>
    </source>
</evidence>
<dbReference type="Gene3D" id="2.40.170.20">
    <property type="entry name" value="TonB-dependent receptor, beta-barrel domain"/>
    <property type="match status" value="1"/>
</dbReference>
<organism evidence="15 16">
    <name type="scientific">Dinghuibacter silviterrae</name>
    <dbReference type="NCBI Taxonomy" id="1539049"/>
    <lineage>
        <taxon>Bacteria</taxon>
        <taxon>Pseudomonadati</taxon>
        <taxon>Bacteroidota</taxon>
        <taxon>Chitinophagia</taxon>
        <taxon>Chitinophagales</taxon>
        <taxon>Chitinophagaceae</taxon>
        <taxon>Dinghuibacter</taxon>
    </lineage>
</organism>
<dbReference type="Pfam" id="PF13715">
    <property type="entry name" value="CarbopepD_reg_2"/>
    <property type="match status" value="1"/>
</dbReference>
<dbReference type="Proteomes" id="UP000294498">
    <property type="component" value="Unassembled WGS sequence"/>
</dbReference>
<dbReference type="SUPFAM" id="SSF56935">
    <property type="entry name" value="Porins"/>
    <property type="match status" value="1"/>
</dbReference>
<dbReference type="InterPro" id="IPR036942">
    <property type="entry name" value="Beta-barrel_TonB_sf"/>
</dbReference>
<dbReference type="EMBL" id="SODV01000001">
    <property type="protein sequence ID" value="TDX02355.1"/>
    <property type="molecule type" value="Genomic_DNA"/>
</dbReference>
<feature type="domain" description="TonB-dependent receptor plug" evidence="14">
    <location>
        <begin position="127"/>
        <end position="254"/>
    </location>
</feature>
<evidence type="ECO:0000256" key="1">
    <source>
        <dbReference type="ARBA" id="ARBA00004571"/>
    </source>
</evidence>
<dbReference type="InterPro" id="IPR000531">
    <property type="entry name" value="Beta-barrel_TonB"/>
</dbReference>
<gene>
    <name evidence="15" type="ORF">EDB95_3413</name>
</gene>
<evidence type="ECO:0000256" key="4">
    <source>
        <dbReference type="ARBA" id="ARBA00022692"/>
    </source>
</evidence>
<dbReference type="PROSITE" id="PS52016">
    <property type="entry name" value="TONB_DEPENDENT_REC_3"/>
    <property type="match status" value="1"/>
</dbReference>
<evidence type="ECO:0000256" key="8">
    <source>
        <dbReference type="ARBA" id="ARBA00023170"/>
    </source>
</evidence>
<evidence type="ECO:0000256" key="10">
    <source>
        <dbReference type="PROSITE-ProRule" id="PRU01360"/>
    </source>
</evidence>
<evidence type="ECO:0000256" key="6">
    <source>
        <dbReference type="ARBA" id="ARBA00023077"/>
    </source>
</evidence>
<comment type="similarity">
    <text evidence="10 11">Belongs to the TonB-dependent receptor family.</text>
</comment>
<evidence type="ECO:0000256" key="9">
    <source>
        <dbReference type="ARBA" id="ARBA00023237"/>
    </source>
</evidence>
<keyword evidence="5 12" id="KW-0732">Signal</keyword>
<evidence type="ECO:0000259" key="13">
    <source>
        <dbReference type="Pfam" id="PF00593"/>
    </source>
</evidence>
<dbReference type="Pfam" id="PF07715">
    <property type="entry name" value="Plug"/>
    <property type="match status" value="1"/>
</dbReference>
<keyword evidence="7 10" id="KW-0472">Membrane</keyword>
<evidence type="ECO:0000256" key="12">
    <source>
        <dbReference type="SAM" id="SignalP"/>
    </source>
</evidence>
<keyword evidence="2 10" id="KW-0813">Transport</keyword>
<evidence type="ECO:0000256" key="7">
    <source>
        <dbReference type="ARBA" id="ARBA00023136"/>
    </source>
</evidence>
<dbReference type="InterPro" id="IPR023997">
    <property type="entry name" value="TonB-dep_OMP_SusC/RagA_CS"/>
</dbReference>
<evidence type="ECO:0000256" key="5">
    <source>
        <dbReference type="ARBA" id="ARBA00022729"/>
    </source>
</evidence>
<dbReference type="GO" id="GO:0044718">
    <property type="term" value="P:siderophore transmembrane transport"/>
    <property type="evidence" value="ECO:0007669"/>
    <property type="project" value="TreeGrafter"/>
</dbReference>
<dbReference type="GO" id="GO:0009279">
    <property type="term" value="C:cell outer membrane"/>
    <property type="evidence" value="ECO:0007669"/>
    <property type="project" value="UniProtKB-SubCell"/>
</dbReference>
<comment type="caution">
    <text evidence="15">The sequence shown here is derived from an EMBL/GenBank/DDBJ whole genome shotgun (WGS) entry which is preliminary data.</text>
</comment>
<feature type="domain" description="TonB-dependent receptor-like beta-barrel" evidence="13">
    <location>
        <begin position="451"/>
        <end position="803"/>
    </location>
</feature>
<name>A0A4R8DXS4_9BACT</name>
<reference evidence="15 16" key="1">
    <citation type="submission" date="2019-03" db="EMBL/GenBank/DDBJ databases">
        <title>Genomic Encyclopedia of Type Strains, Phase IV (KMG-IV): sequencing the most valuable type-strain genomes for metagenomic binning, comparative biology and taxonomic classification.</title>
        <authorList>
            <person name="Goeker M."/>
        </authorList>
    </citation>
    <scope>NUCLEOTIDE SEQUENCE [LARGE SCALE GENOMIC DNA]</scope>
    <source>
        <strain evidence="15 16">DSM 100059</strain>
    </source>
</reference>
<evidence type="ECO:0000256" key="2">
    <source>
        <dbReference type="ARBA" id="ARBA00022448"/>
    </source>
</evidence>
<evidence type="ECO:0000313" key="16">
    <source>
        <dbReference type="Proteomes" id="UP000294498"/>
    </source>
</evidence>
<dbReference type="PANTHER" id="PTHR30069">
    <property type="entry name" value="TONB-DEPENDENT OUTER MEMBRANE RECEPTOR"/>
    <property type="match status" value="1"/>
</dbReference>